<dbReference type="eggNOG" id="ENOG502RWYV">
    <property type="taxonomic scope" value="Eukaryota"/>
</dbReference>
<dbReference type="Proteomes" id="UP000001449">
    <property type="component" value="Chromosome 2"/>
</dbReference>
<dbReference type="Gene3D" id="1.10.890.20">
    <property type="match status" value="1"/>
</dbReference>
<evidence type="ECO:0000313" key="5">
    <source>
        <dbReference type="Proteomes" id="UP000001449"/>
    </source>
</evidence>
<gene>
    <name evidence="4" type="ORF">THAPSDRAFT_21507</name>
</gene>
<feature type="signal peptide" evidence="3">
    <location>
        <begin position="1"/>
        <end position="21"/>
    </location>
</feature>
<keyword evidence="2" id="KW-0812">Transmembrane</keyword>
<name>B8BVM6_THAPS</name>
<feature type="region of interest" description="Disordered" evidence="1">
    <location>
        <begin position="511"/>
        <end position="569"/>
    </location>
</feature>
<feature type="compositionally biased region" description="Polar residues" evidence="1">
    <location>
        <begin position="413"/>
        <end position="438"/>
    </location>
</feature>
<accession>B8BVM6</accession>
<keyword evidence="2" id="KW-0472">Membrane</keyword>
<dbReference type="OMA" id="TELVFTW"/>
<dbReference type="EMBL" id="CM000639">
    <property type="protein sequence ID" value="EED94961.1"/>
    <property type="molecule type" value="Genomic_DNA"/>
</dbReference>
<evidence type="ECO:0000313" key="4">
    <source>
        <dbReference type="EMBL" id="EED94961.1"/>
    </source>
</evidence>
<dbReference type="RefSeq" id="XP_002287518.1">
    <property type="nucleotide sequence ID" value="XM_002287482.1"/>
</dbReference>
<dbReference type="InParanoid" id="B8BVM6"/>
<organism evidence="4 5">
    <name type="scientific">Thalassiosira pseudonana</name>
    <name type="common">Marine diatom</name>
    <name type="synonym">Cyclotella nana</name>
    <dbReference type="NCBI Taxonomy" id="35128"/>
    <lineage>
        <taxon>Eukaryota</taxon>
        <taxon>Sar</taxon>
        <taxon>Stramenopiles</taxon>
        <taxon>Ochrophyta</taxon>
        <taxon>Bacillariophyta</taxon>
        <taxon>Coscinodiscophyceae</taxon>
        <taxon>Thalassiosirophycidae</taxon>
        <taxon>Thalassiosirales</taxon>
        <taxon>Thalassiosiraceae</taxon>
        <taxon>Thalassiosira</taxon>
    </lineage>
</organism>
<keyword evidence="3" id="KW-0732">Signal</keyword>
<reference evidence="4 5" key="2">
    <citation type="journal article" date="2008" name="Nature">
        <title>The Phaeodactylum genome reveals the evolutionary history of diatom genomes.</title>
        <authorList>
            <person name="Bowler C."/>
            <person name="Allen A.E."/>
            <person name="Badger J.H."/>
            <person name="Grimwood J."/>
            <person name="Jabbari K."/>
            <person name="Kuo A."/>
            <person name="Maheswari U."/>
            <person name="Martens C."/>
            <person name="Maumus F."/>
            <person name="Otillar R.P."/>
            <person name="Rayko E."/>
            <person name="Salamov A."/>
            <person name="Vandepoele K."/>
            <person name="Beszteri B."/>
            <person name="Gruber A."/>
            <person name="Heijde M."/>
            <person name="Katinka M."/>
            <person name="Mock T."/>
            <person name="Valentin K."/>
            <person name="Verret F."/>
            <person name="Berges J.A."/>
            <person name="Brownlee C."/>
            <person name="Cadoret J.P."/>
            <person name="Chiovitti A."/>
            <person name="Choi C.J."/>
            <person name="Coesel S."/>
            <person name="De Martino A."/>
            <person name="Detter J.C."/>
            <person name="Durkin C."/>
            <person name="Falciatore A."/>
            <person name="Fournet J."/>
            <person name="Haruta M."/>
            <person name="Huysman M.J."/>
            <person name="Jenkins B.D."/>
            <person name="Jiroutova K."/>
            <person name="Jorgensen R.E."/>
            <person name="Joubert Y."/>
            <person name="Kaplan A."/>
            <person name="Kroger N."/>
            <person name="Kroth P.G."/>
            <person name="La Roche J."/>
            <person name="Lindquist E."/>
            <person name="Lommer M."/>
            <person name="Martin-Jezequel V."/>
            <person name="Lopez P.J."/>
            <person name="Lucas S."/>
            <person name="Mangogna M."/>
            <person name="McGinnis K."/>
            <person name="Medlin L.K."/>
            <person name="Montsant A."/>
            <person name="Oudot-Le Secq M.P."/>
            <person name="Napoli C."/>
            <person name="Obornik M."/>
            <person name="Parker M.S."/>
            <person name="Petit J.L."/>
            <person name="Porcel B.M."/>
            <person name="Poulsen N."/>
            <person name="Robison M."/>
            <person name="Rychlewski L."/>
            <person name="Rynearson T.A."/>
            <person name="Schmutz J."/>
            <person name="Shapiro H."/>
            <person name="Siaut M."/>
            <person name="Stanley M."/>
            <person name="Sussman M.R."/>
            <person name="Taylor A.R."/>
            <person name="Vardi A."/>
            <person name="von Dassow P."/>
            <person name="Vyverman W."/>
            <person name="Willis A."/>
            <person name="Wyrwicz L.S."/>
            <person name="Rokhsar D.S."/>
            <person name="Weissenbach J."/>
            <person name="Armbrust E.V."/>
            <person name="Green B.R."/>
            <person name="Van de Peer Y."/>
            <person name="Grigoriev I.V."/>
        </authorList>
    </citation>
    <scope>NUCLEOTIDE SEQUENCE [LARGE SCALE GENOMIC DNA]</scope>
    <source>
        <strain evidence="4 5">CCMP1335</strain>
    </source>
</reference>
<keyword evidence="5" id="KW-1185">Reference proteome</keyword>
<dbReference type="AlphaFoldDB" id="B8BVM6"/>
<reference evidence="4 5" key="1">
    <citation type="journal article" date="2004" name="Science">
        <title>The genome of the diatom Thalassiosira pseudonana: ecology, evolution, and metabolism.</title>
        <authorList>
            <person name="Armbrust E.V."/>
            <person name="Berges J.A."/>
            <person name="Bowler C."/>
            <person name="Green B.R."/>
            <person name="Martinez D."/>
            <person name="Putnam N.H."/>
            <person name="Zhou S."/>
            <person name="Allen A.E."/>
            <person name="Apt K.E."/>
            <person name="Bechner M."/>
            <person name="Brzezinski M.A."/>
            <person name="Chaal B.K."/>
            <person name="Chiovitti A."/>
            <person name="Davis A.K."/>
            <person name="Demarest M.S."/>
            <person name="Detter J.C."/>
            <person name="Glavina T."/>
            <person name="Goodstein D."/>
            <person name="Hadi M.Z."/>
            <person name="Hellsten U."/>
            <person name="Hildebrand M."/>
            <person name="Jenkins B.D."/>
            <person name="Jurka J."/>
            <person name="Kapitonov V.V."/>
            <person name="Kroger N."/>
            <person name="Lau W.W."/>
            <person name="Lane T.W."/>
            <person name="Larimer F.W."/>
            <person name="Lippmeier J.C."/>
            <person name="Lucas S."/>
            <person name="Medina M."/>
            <person name="Montsant A."/>
            <person name="Obornik M."/>
            <person name="Parker M.S."/>
            <person name="Palenik B."/>
            <person name="Pazour G.J."/>
            <person name="Richardson P.M."/>
            <person name="Rynearson T.A."/>
            <person name="Saito M.A."/>
            <person name="Schwartz D.C."/>
            <person name="Thamatrakoln K."/>
            <person name="Valentin K."/>
            <person name="Vardi A."/>
            <person name="Wilkerson F.P."/>
            <person name="Rokhsar D.S."/>
        </authorList>
    </citation>
    <scope>NUCLEOTIDE SEQUENCE [LARGE SCALE GENOMIC DNA]</scope>
    <source>
        <strain evidence="4 5">CCMP1335</strain>
    </source>
</reference>
<dbReference type="PANTHER" id="PTHR47284">
    <property type="entry name" value="FATTY-ACID-BINDING PROTEIN 2"/>
    <property type="match status" value="1"/>
</dbReference>
<feature type="chain" id="PRO_5002865991" description="Ricin B lectin domain-containing protein" evidence="3">
    <location>
        <begin position="22"/>
        <end position="1059"/>
    </location>
</feature>
<protein>
    <recommendedName>
        <fullName evidence="6">Ricin B lectin domain-containing protein</fullName>
    </recommendedName>
</protein>
<feature type="compositionally biased region" description="Polar residues" evidence="1">
    <location>
        <begin position="464"/>
        <end position="473"/>
    </location>
</feature>
<feature type="region of interest" description="Disordered" evidence="1">
    <location>
        <begin position="400"/>
        <end position="473"/>
    </location>
</feature>
<evidence type="ECO:0000256" key="2">
    <source>
        <dbReference type="SAM" id="Phobius"/>
    </source>
</evidence>
<keyword evidence="2" id="KW-1133">Transmembrane helix</keyword>
<dbReference type="GeneID" id="7452512"/>
<evidence type="ECO:0008006" key="6">
    <source>
        <dbReference type="Google" id="ProtNLM"/>
    </source>
</evidence>
<dbReference type="PANTHER" id="PTHR47284:SF3">
    <property type="entry name" value="FATTY-ACID-BINDING PROTEIN 2"/>
    <property type="match status" value="1"/>
</dbReference>
<evidence type="ECO:0000256" key="3">
    <source>
        <dbReference type="SAM" id="SignalP"/>
    </source>
</evidence>
<dbReference type="PaxDb" id="35128-Thaps21507"/>
<feature type="transmembrane region" description="Helical" evidence="2">
    <location>
        <begin position="1003"/>
        <end position="1024"/>
    </location>
</feature>
<feature type="region of interest" description="Disordered" evidence="1">
    <location>
        <begin position="142"/>
        <end position="168"/>
    </location>
</feature>
<dbReference type="InterPro" id="IPR016089">
    <property type="entry name" value="Chalcone_isomerase_bundle_sf"/>
</dbReference>
<evidence type="ECO:0000256" key="1">
    <source>
        <dbReference type="SAM" id="MobiDB-lite"/>
    </source>
</evidence>
<dbReference type="InterPro" id="IPR016088">
    <property type="entry name" value="Chalcone_isomerase_3-sand"/>
</dbReference>
<dbReference type="Gene3D" id="3.50.70.10">
    <property type="match status" value="1"/>
</dbReference>
<sequence length="1059" mass="117511">MRTRSSRLFFVLLHLVGVSTNVPSNNKPYSSSSSTSTASPSFLSLLRKHRPSWLTRSTGIIGVHPTAIFLERLQVESSRRGLKGIVERVEQAWGWDGDNDLLGEPYWFQDNADGKCLSPSGFSECGDATLWRVRRRPLTKKQLRQKRQKERQRRMQQQSDVHVNRKPHYDEASASSSVCVWPFFCEQDSQVLQSSQYVYDEIYGFENEDYNVEEGGFAIQLMDVDATTANTSLRSEFASRRRMRRRLFWNSNKDKTGDDSQAECLLSFPSKDTTLQIGPCSLDEAWTWHVNKDGVLVRGATKAEKRKKRRRWIGSPRIVSSSGRMLHSTQVGGMNLECVHRVNTSSAILFPCQGDAMKEDDGASLVGFSLVRYPSASSIARGQATNNDNEWAPWTTLEGLSTKSVDGRGGKDNATSQTASNSSDQHLPTSRTSSQNHASGPKQRHVEVKSTESMLRTGLGQGSGSKPDSATKTSASHILNAPITVQGKSFHEQQGDEPDRCNVKSPAINRPRIEKSNRGGTGIGGTEGISKPSLLHKPKPSLSRQQLPNTGAMEERGGGDGGESNTHRPIKIPVHPYIESSKDGVWVDPLTSLEYPTDLCDYLGQTKKEAGRHTLMGVGQYYRTAFNIKVYGAALYVAKRDVLADPKFGRYAALSPDELSNRDDFYDHLMSMPSPGEDPAVAPGGFFDRTLMVKTNMQLSTDAMRKSLEADWSLLTDEMKSLIIESSFRERMADDRMLEKIKSKENSSRCSCGQSAPPEYEAEASCCARGTELVFTWRKNGDFEIRLDGRVMDIFPRPDMAKGIFSEYMNDNPISVDAKKHFVDGFPFLLAPLAQVKGMSSAVPIAQESTKRTKDHSSNPMLRLMDVAMQSMDTMNTQAHTLSKWMQDGAAEMSYTMETALGGAVGVARGLSAEFDRQRLDMLESAFALQGEGLKMLTSLMASSVGEEGSSSLTIMGQNMSKMTFSHDKFGFNGDTGFKATALEIMPDEIGIEIEPAMNFSHWLFFTTVHVYLALLFIVSLQGSNTSKLVVKRRFLETEKCIQSKSLGAFVTCVQKEQN</sequence>
<proteinExistence type="predicted"/>
<dbReference type="HOGENOM" id="CLU_289603_0_0_1"/>
<feature type="compositionally biased region" description="Basic residues" evidence="1">
    <location>
        <begin position="142"/>
        <end position="154"/>
    </location>
</feature>
<dbReference type="KEGG" id="tps:THAPSDRAFT_21507"/>